<organism evidence="4 5">
    <name type="scientific">Sporosarcina aquimarina</name>
    <dbReference type="NCBI Taxonomy" id="114975"/>
    <lineage>
        <taxon>Bacteria</taxon>
        <taxon>Bacillati</taxon>
        <taxon>Bacillota</taxon>
        <taxon>Bacilli</taxon>
        <taxon>Bacillales</taxon>
        <taxon>Caryophanaceae</taxon>
        <taxon>Sporosarcina</taxon>
    </lineage>
</organism>
<gene>
    <name evidence="4" type="ORF">QT716_08810</name>
</gene>
<keyword evidence="2" id="KW-0472">Membrane</keyword>
<evidence type="ECO:0000313" key="5">
    <source>
        <dbReference type="Proteomes" id="UP001280629"/>
    </source>
</evidence>
<feature type="domain" description="YdbS-like PH" evidence="3">
    <location>
        <begin position="410"/>
        <end position="489"/>
    </location>
</feature>
<feature type="domain" description="YdbS-like PH" evidence="3">
    <location>
        <begin position="265"/>
        <end position="329"/>
    </location>
</feature>
<evidence type="ECO:0000256" key="2">
    <source>
        <dbReference type="SAM" id="Phobius"/>
    </source>
</evidence>
<feature type="region of interest" description="Disordered" evidence="1">
    <location>
        <begin position="157"/>
        <end position="183"/>
    </location>
</feature>
<evidence type="ECO:0000313" key="4">
    <source>
        <dbReference type="EMBL" id="MDW0110158.1"/>
    </source>
</evidence>
<dbReference type="PANTHER" id="PTHR34473:SF2">
    <property type="entry name" value="UPF0699 TRANSMEMBRANE PROTEIN YDBT"/>
    <property type="match status" value="1"/>
</dbReference>
<dbReference type="PANTHER" id="PTHR34473">
    <property type="entry name" value="UPF0699 TRANSMEMBRANE PROTEIN YDBS"/>
    <property type="match status" value="1"/>
</dbReference>
<comment type="caution">
    <text evidence="4">The sequence shown here is derived from an EMBL/GenBank/DDBJ whole genome shotgun (WGS) entry which is preliminary data.</text>
</comment>
<reference evidence="4 5" key="1">
    <citation type="submission" date="2023-06" db="EMBL/GenBank/DDBJ databases">
        <title>Sporosarcina sp. nov., isolated from Korean traditional fermented seafood 'Jeotgal'.</title>
        <authorList>
            <person name="Yang A.-I."/>
            <person name="Shin N.-R."/>
        </authorList>
    </citation>
    <scope>NUCLEOTIDE SEQUENCE [LARGE SCALE GENOMIC DNA]</scope>
    <source>
        <strain evidence="4 5">KCTC3840</strain>
    </source>
</reference>
<dbReference type="InterPro" id="IPR005182">
    <property type="entry name" value="YdbS-like_PH"/>
</dbReference>
<protein>
    <submittedName>
        <fullName evidence="4">PH domain-containing protein</fullName>
    </submittedName>
</protein>
<feature type="transmembrane region" description="Helical" evidence="2">
    <location>
        <begin position="235"/>
        <end position="268"/>
    </location>
</feature>
<keyword evidence="5" id="KW-1185">Reference proteome</keyword>
<feature type="transmembrane region" description="Helical" evidence="2">
    <location>
        <begin position="49"/>
        <end position="67"/>
    </location>
</feature>
<keyword evidence="2" id="KW-0812">Transmembrane</keyword>
<feature type="transmembrane region" description="Helical" evidence="2">
    <location>
        <begin position="367"/>
        <end position="384"/>
    </location>
</feature>
<dbReference type="PIRSF" id="PIRSF026631">
    <property type="entry name" value="UCP026631"/>
    <property type="match status" value="1"/>
</dbReference>
<name>A0ABU4FZL2_9BACL</name>
<dbReference type="EMBL" id="JAUBDH010000004">
    <property type="protein sequence ID" value="MDW0110158.1"/>
    <property type="molecule type" value="Genomic_DNA"/>
</dbReference>
<keyword evidence="2" id="KW-1133">Transmembrane helix</keyword>
<proteinExistence type="predicted"/>
<sequence>MSEPRYKLHWVTVLVETLKALKEAILPLAVVLFTGSRNNTSGNWFLDNWSLVFGGVLVIYLLSSGLIKWRRFSYWFEDGELRIESGLFVRKKRYIPFERIQSLNYTEGIFHRPFGLVKVQIETAASSGGEAEAELTAVTREDADIIKKRIAEGKKRKSQEAESEFEEGMEHAEEELSSEEPEAKRVFSLSPKELILLATTSGGIGVIFSGVAIFLTQFGELLPLDKVSDELAGLIKFGVFVVVLLILLGLFIAWLLSVAMTFFSYYGFTVRVSDEEMIITRGLLEKKRTTVPLSRIQSVSFIENPLRQLFGYGRLLVHSAGASGEGSTIQLFPLVKKKSLYAPLHEIFPGLDLREPEEKLPKRGRKFYYRIDFLWMIPIIAVVGWYFYPYGLFSLLLVPAVMGLGMWQHRSAAYRIVGNQVTIRSRGISLQTSYTMRKRIQSANIRQTIFQSRKEVASIHLNVKSGMGTHDVTLRQMDLKEAERLLAWYEPSHEVSGNGHEEGFVDLEK</sequence>
<dbReference type="Proteomes" id="UP001280629">
    <property type="component" value="Unassembled WGS sequence"/>
</dbReference>
<feature type="domain" description="YdbS-like PH" evidence="3">
    <location>
        <begin position="69"/>
        <end position="149"/>
    </location>
</feature>
<dbReference type="Pfam" id="PF03703">
    <property type="entry name" value="bPH_2"/>
    <property type="match status" value="3"/>
</dbReference>
<evidence type="ECO:0000259" key="3">
    <source>
        <dbReference type="Pfam" id="PF03703"/>
    </source>
</evidence>
<evidence type="ECO:0000256" key="1">
    <source>
        <dbReference type="SAM" id="MobiDB-lite"/>
    </source>
</evidence>
<accession>A0ABU4FZL2</accession>
<feature type="compositionally biased region" description="Acidic residues" evidence="1">
    <location>
        <begin position="161"/>
        <end position="180"/>
    </location>
</feature>
<dbReference type="RefSeq" id="WP_317935695.1">
    <property type="nucleotide sequence ID" value="NZ_JAUBDH010000004.1"/>
</dbReference>
<feature type="transmembrane region" description="Helical" evidence="2">
    <location>
        <begin position="194"/>
        <end position="215"/>
    </location>
</feature>
<dbReference type="InterPro" id="IPR014529">
    <property type="entry name" value="UCP026631"/>
</dbReference>